<evidence type="ECO:0000256" key="3">
    <source>
        <dbReference type="PROSITE-ProRule" id="PRU00708"/>
    </source>
</evidence>
<dbReference type="PROSITE" id="PS51375">
    <property type="entry name" value="PPR"/>
    <property type="match status" value="3"/>
</dbReference>
<keyword evidence="6" id="KW-1185">Reference proteome</keyword>
<dbReference type="FunFam" id="1.25.40.10:FF:000470">
    <property type="entry name" value="Pentatricopeptide repeat-containing protein At5g66520"/>
    <property type="match status" value="1"/>
</dbReference>
<evidence type="ECO:0000259" key="4">
    <source>
        <dbReference type="Pfam" id="PF14432"/>
    </source>
</evidence>
<feature type="domain" description="DYW" evidence="4">
    <location>
        <begin position="555"/>
        <end position="647"/>
    </location>
</feature>
<evidence type="ECO:0000313" key="6">
    <source>
        <dbReference type="Proteomes" id="UP000325577"/>
    </source>
</evidence>
<dbReference type="FunFam" id="1.25.40.10:FF:000031">
    <property type="entry name" value="Pentatricopeptide repeat-containing protein mitochondrial"/>
    <property type="match status" value="1"/>
</dbReference>
<proteinExistence type="inferred from homology"/>
<dbReference type="GO" id="GO:0008270">
    <property type="term" value="F:zinc ion binding"/>
    <property type="evidence" value="ECO:0007669"/>
    <property type="project" value="InterPro"/>
</dbReference>
<dbReference type="Pfam" id="PF13041">
    <property type="entry name" value="PPR_2"/>
    <property type="match status" value="1"/>
</dbReference>
<dbReference type="AlphaFoldDB" id="A0A5J4ZPY9"/>
<evidence type="ECO:0000256" key="2">
    <source>
        <dbReference type="ARBA" id="ARBA00022737"/>
    </source>
</evidence>
<dbReference type="InterPro" id="IPR011990">
    <property type="entry name" value="TPR-like_helical_dom_sf"/>
</dbReference>
<dbReference type="NCBIfam" id="TIGR00756">
    <property type="entry name" value="PPR"/>
    <property type="match status" value="2"/>
</dbReference>
<dbReference type="InterPro" id="IPR046848">
    <property type="entry name" value="E_motif"/>
</dbReference>
<feature type="repeat" description="PPR" evidence="3">
    <location>
        <begin position="239"/>
        <end position="273"/>
    </location>
</feature>
<dbReference type="Pfam" id="PF20430">
    <property type="entry name" value="Eplus_motif"/>
    <property type="match status" value="1"/>
</dbReference>
<dbReference type="PANTHER" id="PTHR47926">
    <property type="entry name" value="PENTATRICOPEPTIDE REPEAT-CONTAINING PROTEIN"/>
    <property type="match status" value="1"/>
</dbReference>
<dbReference type="EMBL" id="CM018049">
    <property type="protein sequence ID" value="KAA8519187.1"/>
    <property type="molecule type" value="Genomic_DNA"/>
</dbReference>
<name>A0A5J4ZPY9_9ASTE</name>
<dbReference type="InterPro" id="IPR032867">
    <property type="entry name" value="DYW_dom"/>
</dbReference>
<dbReference type="PANTHER" id="PTHR47926:SF344">
    <property type="entry name" value="OS07G0636900 PROTEIN"/>
    <property type="match status" value="1"/>
</dbReference>
<feature type="repeat" description="PPR" evidence="3">
    <location>
        <begin position="177"/>
        <end position="211"/>
    </location>
</feature>
<dbReference type="Pfam" id="PF14432">
    <property type="entry name" value="DYW_deaminase"/>
    <property type="match status" value="1"/>
</dbReference>
<reference evidence="5 6" key="1">
    <citation type="submission" date="2019-09" db="EMBL/GenBank/DDBJ databases">
        <title>A chromosome-level genome assembly of the Chinese tupelo Nyssa sinensis.</title>
        <authorList>
            <person name="Yang X."/>
            <person name="Kang M."/>
            <person name="Yang Y."/>
            <person name="Xiong H."/>
            <person name="Wang M."/>
            <person name="Zhang Z."/>
            <person name="Wang Z."/>
            <person name="Wu H."/>
            <person name="Ma T."/>
            <person name="Liu J."/>
            <person name="Xi Z."/>
        </authorList>
    </citation>
    <scope>NUCLEOTIDE SEQUENCE [LARGE SCALE GENOMIC DNA]</scope>
    <source>
        <strain evidence="5">J267</strain>
        <tissue evidence="5">Leaf</tissue>
    </source>
</reference>
<dbReference type="GO" id="GO:0003723">
    <property type="term" value="F:RNA binding"/>
    <property type="evidence" value="ECO:0007669"/>
    <property type="project" value="InterPro"/>
</dbReference>
<dbReference type="Pfam" id="PF01535">
    <property type="entry name" value="PPR"/>
    <property type="match status" value="7"/>
</dbReference>
<feature type="repeat" description="PPR" evidence="3">
    <location>
        <begin position="340"/>
        <end position="374"/>
    </location>
</feature>
<dbReference type="InterPro" id="IPR002885">
    <property type="entry name" value="PPR_rpt"/>
</dbReference>
<dbReference type="FunFam" id="1.25.40.10:FF:000366">
    <property type="entry name" value="Pentatricopeptide (PPR) repeat-containing protein"/>
    <property type="match status" value="1"/>
</dbReference>
<dbReference type="InterPro" id="IPR046960">
    <property type="entry name" value="PPR_At4g14850-like_plant"/>
</dbReference>
<organism evidence="5 6">
    <name type="scientific">Nyssa sinensis</name>
    <dbReference type="NCBI Taxonomy" id="561372"/>
    <lineage>
        <taxon>Eukaryota</taxon>
        <taxon>Viridiplantae</taxon>
        <taxon>Streptophyta</taxon>
        <taxon>Embryophyta</taxon>
        <taxon>Tracheophyta</taxon>
        <taxon>Spermatophyta</taxon>
        <taxon>Magnoliopsida</taxon>
        <taxon>eudicotyledons</taxon>
        <taxon>Gunneridae</taxon>
        <taxon>Pentapetalae</taxon>
        <taxon>asterids</taxon>
        <taxon>Cornales</taxon>
        <taxon>Nyssaceae</taxon>
        <taxon>Nyssa</taxon>
    </lineage>
</organism>
<comment type="similarity">
    <text evidence="1">Belongs to the PPR family. PCMP-H subfamily.</text>
</comment>
<evidence type="ECO:0000256" key="1">
    <source>
        <dbReference type="ARBA" id="ARBA00006643"/>
    </source>
</evidence>
<dbReference type="Gene3D" id="1.25.40.10">
    <property type="entry name" value="Tetratricopeptide repeat domain"/>
    <property type="match status" value="3"/>
</dbReference>
<dbReference type="Pfam" id="PF20431">
    <property type="entry name" value="E_motif"/>
    <property type="match status" value="1"/>
</dbReference>
<gene>
    <name evidence="5" type="ORF">F0562_013442</name>
</gene>
<sequence length="647" mass="72568">MNLLKLPFTVEQVMSVIQDSTKLIQLHQIHSFIIKTSLDRNNFVLAKLFRRIFSCSSSNELPYARSIFDAISSPDTFIWNTMIRAYLNSQTPIESLSLFVQMRLQEGIFLDSFSLSLGLQACGRSIDRQNGQTIHTQVLKLGLGRDLFVETALIEMYAKFGYLDVARNIFDEMSDPDLVAYNVLLAEYVRAGKISLAQNLFDKMPDKDLVSWNTVIHGYASLGESGDAEKLSGRICERDIVSWSSMIATYAKSRQSNKALRLFHEMQLANVVPDKVTMVSVLCACGDVGALGMGKMVHEFIERNRIEIDLKLGTSLVDMYAKCGDIDNSMGVFDRMSNRDVFAWSAMIMGLANHGFGELALDQFSKMISEEIKPNDITFIGVLSACSHIGLVDKGWTYFKSMNDVYSVTPKLEHFGCMVDILGRAGRLQEARELIGSMPVEPDAIVWRALLGACRIYKNVELGEEAAVNLLELEPHVGGNYVLLSNIYSQAKNWDKVMNVRRMIKNINIHKVPGSSSIEVDNAVHEFVAGDKSHPQSEGIDWMLVEMADRLKHAGYIPLTASVLLDFDEQEKENALACHSEKLAIAFGLLSTPPGSPIRIVKNLRVCDDCHLAVKLISRIFDRKIIVRDRNRFHHFSGGSCSCKDYW</sequence>
<dbReference type="GO" id="GO:0009451">
    <property type="term" value="P:RNA modification"/>
    <property type="evidence" value="ECO:0007669"/>
    <property type="project" value="InterPro"/>
</dbReference>
<dbReference type="InterPro" id="IPR046849">
    <property type="entry name" value="E2_motif"/>
</dbReference>
<accession>A0A5J4ZPY9</accession>
<keyword evidence="2" id="KW-0677">Repeat</keyword>
<evidence type="ECO:0000313" key="5">
    <source>
        <dbReference type="EMBL" id="KAA8519187.1"/>
    </source>
</evidence>
<dbReference type="Proteomes" id="UP000325577">
    <property type="component" value="Linkage Group LG6"/>
</dbReference>
<protein>
    <recommendedName>
        <fullName evidence="4">DYW domain-containing protein</fullName>
    </recommendedName>
</protein>